<sequence length="298" mass="31907">MSSAIPQSAARLRCRRIVADDRPALAALLARGFPARSVAEWDDALGRLLAHAVETGAPHAGLVLDAGGELVGVLLMVFGIVPGRPTRCNLSSWFVDDRFRGYASLLVASATRDKAVTYINISPAPTTRTTIEAQGFRRYVAGLQVAVPLLTRGSEPGMRLVAGEPPADVEADAADRAVMRAHARMGCLTVWCVAGGRAHAFVFQRRRIAGHRITVAYLLYCSAEGDLARFGRALGWFLLRRGLLLAMVDAPAPVAGLVGPYLPGRMPKHAKGPQAPHLGDLAFTEAAVLGEAFWLKRD</sequence>
<dbReference type="RefSeq" id="WP_109891564.1">
    <property type="nucleotide sequence ID" value="NZ_CP029550.1"/>
</dbReference>
<proteinExistence type="predicted"/>
<keyword evidence="2" id="KW-1185">Reference proteome</keyword>
<dbReference type="GO" id="GO:0016746">
    <property type="term" value="F:acyltransferase activity"/>
    <property type="evidence" value="ECO:0007669"/>
    <property type="project" value="UniProtKB-KW"/>
</dbReference>
<protein>
    <submittedName>
        <fullName evidence="1">Acyl-CoA acyltransferase</fullName>
    </submittedName>
</protein>
<organism evidence="1 2">
    <name type="scientific">Methylobacterium durans</name>
    <dbReference type="NCBI Taxonomy" id="2202825"/>
    <lineage>
        <taxon>Bacteria</taxon>
        <taxon>Pseudomonadati</taxon>
        <taxon>Pseudomonadota</taxon>
        <taxon>Alphaproteobacteria</taxon>
        <taxon>Hyphomicrobiales</taxon>
        <taxon>Methylobacteriaceae</taxon>
        <taxon>Methylobacterium</taxon>
    </lineage>
</organism>
<evidence type="ECO:0000313" key="1">
    <source>
        <dbReference type="EMBL" id="AWN42036.1"/>
    </source>
</evidence>
<dbReference type="Gene3D" id="3.40.630.30">
    <property type="match status" value="1"/>
</dbReference>
<keyword evidence="1" id="KW-0808">Transferase</keyword>
<dbReference type="KEGG" id="mets:DK389_17960"/>
<dbReference type="AlphaFoldDB" id="A0A2U8W9N1"/>
<gene>
    <name evidence="1" type="ORF">DK389_17960</name>
</gene>
<dbReference type="SUPFAM" id="SSF55729">
    <property type="entry name" value="Acyl-CoA N-acyltransferases (Nat)"/>
    <property type="match status" value="1"/>
</dbReference>
<dbReference type="OrthoDB" id="8209564at2"/>
<keyword evidence="1" id="KW-0012">Acyltransferase</keyword>
<evidence type="ECO:0000313" key="2">
    <source>
        <dbReference type="Proteomes" id="UP000245926"/>
    </source>
</evidence>
<dbReference type="InterPro" id="IPR016181">
    <property type="entry name" value="Acyl_CoA_acyltransferase"/>
</dbReference>
<accession>A0A2U8W9N1</accession>
<dbReference type="EMBL" id="CP029550">
    <property type="protein sequence ID" value="AWN42036.1"/>
    <property type="molecule type" value="Genomic_DNA"/>
</dbReference>
<name>A0A2U8W9N1_9HYPH</name>
<dbReference type="Proteomes" id="UP000245926">
    <property type="component" value="Chromosome"/>
</dbReference>
<reference evidence="2" key="1">
    <citation type="submission" date="2018-05" db="EMBL/GenBank/DDBJ databases">
        <title>Complete Genome Sequence of Methylobacterium sp. 17SD2-17.</title>
        <authorList>
            <person name="Srinivasan S."/>
        </authorList>
    </citation>
    <scope>NUCLEOTIDE SEQUENCE [LARGE SCALE GENOMIC DNA]</scope>
    <source>
        <strain evidence="2">17SD2-17</strain>
    </source>
</reference>